<name>A0A0A8ZLD4_ARUDO</name>
<dbReference type="EMBL" id="GBRH01262258">
    <property type="protein sequence ID" value="JAD35637.1"/>
    <property type="molecule type" value="Transcribed_RNA"/>
</dbReference>
<proteinExistence type="predicted"/>
<reference evidence="1" key="2">
    <citation type="journal article" date="2015" name="Data Brief">
        <title>Shoot transcriptome of the giant reed, Arundo donax.</title>
        <authorList>
            <person name="Barrero R.A."/>
            <person name="Guerrero F.D."/>
            <person name="Moolhuijzen P."/>
            <person name="Goolsby J.A."/>
            <person name="Tidwell J."/>
            <person name="Bellgard S.E."/>
            <person name="Bellgard M.I."/>
        </authorList>
    </citation>
    <scope>NUCLEOTIDE SEQUENCE</scope>
    <source>
        <tissue evidence="1">Shoot tissue taken approximately 20 cm above the soil surface</tissue>
    </source>
</reference>
<dbReference type="AlphaFoldDB" id="A0A0A8ZLD4"/>
<accession>A0A0A8ZLD4</accession>
<protein>
    <submittedName>
        <fullName evidence="1">Uncharacterized protein</fullName>
    </submittedName>
</protein>
<reference evidence="1" key="1">
    <citation type="submission" date="2014-09" db="EMBL/GenBank/DDBJ databases">
        <authorList>
            <person name="Magalhaes I.L.F."/>
            <person name="Oliveira U."/>
            <person name="Santos F.R."/>
            <person name="Vidigal T.H.D.A."/>
            <person name="Brescovit A.D."/>
            <person name="Santos A.J."/>
        </authorList>
    </citation>
    <scope>NUCLEOTIDE SEQUENCE</scope>
    <source>
        <tissue evidence="1">Shoot tissue taken approximately 20 cm above the soil surface</tissue>
    </source>
</reference>
<evidence type="ECO:0000313" key="1">
    <source>
        <dbReference type="EMBL" id="JAD35637.1"/>
    </source>
</evidence>
<sequence>MTCHCSIPCTLCGLSFLTATTTPVQLLDGFMVFSSTHPL</sequence>
<organism evidence="1">
    <name type="scientific">Arundo donax</name>
    <name type="common">Giant reed</name>
    <name type="synonym">Donax arundinaceus</name>
    <dbReference type="NCBI Taxonomy" id="35708"/>
    <lineage>
        <taxon>Eukaryota</taxon>
        <taxon>Viridiplantae</taxon>
        <taxon>Streptophyta</taxon>
        <taxon>Embryophyta</taxon>
        <taxon>Tracheophyta</taxon>
        <taxon>Spermatophyta</taxon>
        <taxon>Magnoliopsida</taxon>
        <taxon>Liliopsida</taxon>
        <taxon>Poales</taxon>
        <taxon>Poaceae</taxon>
        <taxon>PACMAD clade</taxon>
        <taxon>Arundinoideae</taxon>
        <taxon>Arundineae</taxon>
        <taxon>Arundo</taxon>
    </lineage>
</organism>